<dbReference type="InParanoid" id="A0A2K1KI24"/>
<dbReference type="Proteomes" id="UP000006727">
    <property type="component" value="Chromosome 5"/>
</dbReference>
<reference evidence="3" key="3">
    <citation type="submission" date="2020-12" db="UniProtKB">
        <authorList>
            <consortium name="EnsemblPlants"/>
        </authorList>
    </citation>
    <scope>IDENTIFICATION</scope>
</reference>
<name>A0A2K1KI24_PHYPA</name>
<dbReference type="EnsemblPlants" id="Pp3c5_1840V3.2">
    <property type="protein sequence ID" value="PAC:32953900.CDS.1"/>
    <property type="gene ID" value="Pp3c5_1840"/>
</dbReference>
<evidence type="ECO:0000313" key="3">
    <source>
        <dbReference type="EnsemblPlants" id="PAC:32953899.CDS.1"/>
    </source>
</evidence>
<feature type="chain" id="PRO_5036043041" evidence="1">
    <location>
        <begin position="24"/>
        <end position="66"/>
    </location>
</feature>
<evidence type="ECO:0000313" key="4">
    <source>
        <dbReference type="Proteomes" id="UP000006727"/>
    </source>
</evidence>
<gene>
    <name evidence="2" type="ORF">PHYPA_007109</name>
</gene>
<keyword evidence="4" id="KW-1185">Reference proteome</keyword>
<dbReference type="EMBL" id="ABEU02000005">
    <property type="protein sequence ID" value="PNR53434.1"/>
    <property type="molecule type" value="Genomic_DNA"/>
</dbReference>
<dbReference type="EnsemblPlants" id="Pp3c5_1840V3.1">
    <property type="protein sequence ID" value="PAC:32953899.CDS.1"/>
    <property type="gene ID" value="Pp3c5_1840"/>
</dbReference>
<feature type="signal peptide" evidence="1">
    <location>
        <begin position="1"/>
        <end position="23"/>
    </location>
</feature>
<keyword evidence="1" id="KW-0732">Signal</keyword>
<reference evidence="2 4" key="1">
    <citation type="journal article" date="2008" name="Science">
        <title>The Physcomitrella genome reveals evolutionary insights into the conquest of land by plants.</title>
        <authorList>
            <person name="Rensing S."/>
            <person name="Lang D."/>
            <person name="Zimmer A."/>
            <person name="Terry A."/>
            <person name="Salamov A."/>
            <person name="Shapiro H."/>
            <person name="Nishiyama T."/>
            <person name="Perroud P.-F."/>
            <person name="Lindquist E."/>
            <person name="Kamisugi Y."/>
            <person name="Tanahashi T."/>
            <person name="Sakakibara K."/>
            <person name="Fujita T."/>
            <person name="Oishi K."/>
            <person name="Shin-I T."/>
            <person name="Kuroki Y."/>
            <person name="Toyoda A."/>
            <person name="Suzuki Y."/>
            <person name="Hashimoto A."/>
            <person name="Yamaguchi K."/>
            <person name="Sugano A."/>
            <person name="Kohara Y."/>
            <person name="Fujiyama A."/>
            <person name="Anterola A."/>
            <person name="Aoki S."/>
            <person name="Ashton N."/>
            <person name="Barbazuk W.B."/>
            <person name="Barker E."/>
            <person name="Bennetzen J."/>
            <person name="Bezanilla M."/>
            <person name="Blankenship R."/>
            <person name="Cho S.H."/>
            <person name="Dutcher S."/>
            <person name="Estelle M."/>
            <person name="Fawcett J.A."/>
            <person name="Gundlach H."/>
            <person name="Hanada K."/>
            <person name="Heyl A."/>
            <person name="Hicks K.A."/>
            <person name="Hugh J."/>
            <person name="Lohr M."/>
            <person name="Mayer K."/>
            <person name="Melkozernov A."/>
            <person name="Murata T."/>
            <person name="Nelson D."/>
            <person name="Pils B."/>
            <person name="Prigge M."/>
            <person name="Reiss B."/>
            <person name="Renner T."/>
            <person name="Rombauts S."/>
            <person name="Rushton P."/>
            <person name="Sanderfoot A."/>
            <person name="Schween G."/>
            <person name="Shiu S.-H."/>
            <person name="Stueber K."/>
            <person name="Theodoulou F.L."/>
            <person name="Tu H."/>
            <person name="Van de Peer Y."/>
            <person name="Verrier P.J."/>
            <person name="Waters E."/>
            <person name="Wood A."/>
            <person name="Yang L."/>
            <person name="Cove D."/>
            <person name="Cuming A."/>
            <person name="Hasebe M."/>
            <person name="Lucas S."/>
            <person name="Mishler D.B."/>
            <person name="Reski R."/>
            <person name="Grigoriev I."/>
            <person name="Quatrano R.S."/>
            <person name="Boore J.L."/>
        </authorList>
    </citation>
    <scope>NUCLEOTIDE SEQUENCE [LARGE SCALE GENOMIC DNA]</scope>
    <source>
        <strain evidence="3 4">cv. Gransden 2004</strain>
    </source>
</reference>
<proteinExistence type="predicted"/>
<evidence type="ECO:0000313" key="2">
    <source>
        <dbReference type="EMBL" id="PNR53434.1"/>
    </source>
</evidence>
<protein>
    <submittedName>
        <fullName evidence="2 3">Uncharacterized protein</fullName>
    </submittedName>
</protein>
<dbReference type="Gramene" id="Pp3c5_1840V3.1">
    <property type="protein sequence ID" value="PAC:32953899.CDS.1"/>
    <property type="gene ID" value="Pp3c5_1840"/>
</dbReference>
<organism evidence="2">
    <name type="scientific">Physcomitrium patens</name>
    <name type="common">Spreading-leaved earth moss</name>
    <name type="synonym">Physcomitrella patens</name>
    <dbReference type="NCBI Taxonomy" id="3218"/>
    <lineage>
        <taxon>Eukaryota</taxon>
        <taxon>Viridiplantae</taxon>
        <taxon>Streptophyta</taxon>
        <taxon>Embryophyta</taxon>
        <taxon>Bryophyta</taxon>
        <taxon>Bryophytina</taxon>
        <taxon>Bryopsida</taxon>
        <taxon>Funariidae</taxon>
        <taxon>Funariales</taxon>
        <taxon>Funariaceae</taxon>
        <taxon>Physcomitrium</taxon>
    </lineage>
</organism>
<dbReference type="OMA" id="WALDVFQ"/>
<reference evidence="2 4" key="2">
    <citation type="journal article" date="2018" name="Plant J.">
        <title>The Physcomitrella patens chromosome-scale assembly reveals moss genome structure and evolution.</title>
        <authorList>
            <person name="Lang D."/>
            <person name="Ullrich K.K."/>
            <person name="Murat F."/>
            <person name="Fuchs J."/>
            <person name="Jenkins J."/>
            <person name="Haas F.B."/>
            <person name="Piednoel M."/>
            <person name="Gundlach H."/>
            <person name="Van Bel M."/>
            <person name="Meyberg R."/>
            <person name="Vives C."/>
            <person name="Morata J."/>
            <person name="Symeonidi A."/>
            <person name="Hiss M."/>
            <person name="Muchero W."/>
            <person name="Kamisugi Y."/>
            <person name="Saleh O."/>
            <person name="Blanc G."/>
            <person name="Decker E.L."/>
            <person name="van Gessel N."/>
            <person name="Grimwood J."/>
            <person name="Hayes R.D."/>
            <person name="Graham S.W."/>
            <person name="Gunter L.E."/>
            <person name="McDaniel S.F."/>
            <person name="Hoernstein S.N.W."/>
            <person name="Larsson A."/>
            <person name="Li F.W."/>
            <person name="Perroud P.F."/>
            <person name="Phillips J."/>
            <person name="Ranjan P."/>
            <person name="Rokshar D.S."/>
            <person name="Rothfels C.J."/>
            <person name="Schneider L."/>
            <person name="Shu S."/>
            <person name="Stevenson D.W."/>
            <person name="Thummler F."/>
            <person name="Tillich M."/>
            <person name="Villarreal Aguilar J.C."/>
            <person name="Widiez T."/>
            <person name="Wong G.K."/>
            <person name="Wymore A."/>
            <person name="Zhang Y."/>
            <person name="Zimmer A.D."/>
            <person name="Quatrano R.S."/>
            <person name="Mayer K.F.X."/>
            <person name="Goodstein D."/>
            <person name="Casacuberta J.M."/>
            <person name="Vandepoele K."/>
            <person name="Reski R."/>
            <person name="Cuming A.C."/>
            <person name="Tuskan G.A."/>
            <person name="Maumus F."/>
            <person name="Salse J."/>
            <person name="Schmutz J."/>
            <person name="Rensing S.A."/>
        </authorList>
    </citation>
    <scope>NUCLEOTIDE SEQUENCE [LARGE SCALE GENOMIC DNA]</scope>
    <source>
        <strain evidence="3 4">cv. Gransden 2004</strain>
    </source>
</reference>
<accession>A0A2K1KI24</accession>
<dbReference type="PaxDb" id="3218-PP1S72_93V6.1"/>
<evidence type="ECO:0000256" key="1">
    <source>
        <dbReference type="SAM" id="SignalP"/>
    </source>
</evidence>
<dbReference type="Gramene" id="Pp3c5_1840V3.2">
    <property type="protein sequence ID" value="PAC:32953900.CDS.1"/>
    <property type="gene ID" value="Pp3c5_1840"/>
</dbReference>
<sequence length="66" mass="7489">MMFNVAGLLEVVGWALDVFQVLGRNPEFFERSEVVDLLCCVPYQLLARAFTSLLGSLRFRLATHVE</sequence>
<dbReference type="AlphaFoldDB" id="A0A2K1KI24"/>